<keyword evidence="1" id="KW-0001">2Fe-2S</keyword>
<feature type="domain" description="Rieske" evidence="6">
    <location>
        <begin position="8"/>
        <end position="109"/>
    </location>
</feature>
<evidence type="ECO:0000256" key="2">
    <source>
        <dbReference type="ARBA" id="ARBA00022723"/>
    </source>
</evidence>
<organism evidence="7 8">
    <name type="scientific">Sphingobium quisquiliarum P25</name>
    <dbReference type="NCBI Taxonomy" id="1329909"/>
    <lineage>
        <taxon>Bacteria</taxon>
        <taxon>Pseudomonadati</taxon>
        <taxon>Pseudomonadota</taxon>
        <taxon>Alphaproteobacteria</taxon>
        <taxon>Sphingomonadales</taxon>
        <taxon>Sphingomonadaceae</taxon>
        <taxon>Sphingobium</taxon>
    </lineage>
</organism>
<dbReference type="InterPro" id="IPR050584">
    <property type="entry name" value="Cholesterol_7-desaturase"/>
</dbReference>
<dbReference type="RefSeq" id="WP_021238974.1">
    <property type="nucleotide sequence ID" value="NZ_ATHO01000130.1"/>
</dbReference>
<keyword evidence="3" id="KW-0560">Oxidoreductase</keyword>
<dbReference type="GO" id="GO:0016491">
    <property type="term" value="F:oxidoreductase activity"/>
    <property type="evidence" value="ECO:0007669"/>
    <property type="project" value="UniProtKB-KW"/>
</dbReference>
<dbReference type="Proteomes" id="UP000015525">
    <property type="component" value="Unassembled WGS sequence"/>
</dbReference>
<dbReference type="InterPro" id="IPR017941">
    <property type="entry name" value="Rieske_2Fe-2S"/>
</dbReference>
<evidence type="ECO:0000256" key="4">
    <source>
        <dbReference type="ARBA" id="ARBA00023004"/>
    </source>
</evidence>
<comment type="caution">
    <text evidence="7">The sequence shown here is derived from an EMBL/GenBank/DDBJ whole genome shotgun (WGS) entry which is preliminary data.</text>
</comment>
<sequence>MTFLRNIWYVACWDHEIAEGALLGRRLLDEAVVLYRDAAGKPVALRDLCPHRLAPLSFGRIVDGSLRCGYHGLGFDAQGQCVHNPFGPPSRTMKVQSYPVVERHSAIWIWMGDAQAADPALIPDFGFNDPDAFFVGKGYIGVKAGYELEIENILDLSHIEFLHPDTLGSDQVSQGEYACQVEGDVVWSNRTVHGEIMNERLSARMGVEPGQPADRWIHVRWTMPANMAIFAGAVPSGRPQKEGRETPTAHLFTPESAGSTHYFYSISFPRAMGDYGAQLAREQVEFLSVPFATEDLPMLQAQQANLGSGGLRDARIGWLPGDAAGARARKILYERIDAERRLASPIEAAAEAPAA</sequence>
<protein>
    <recommendedName>
        <fullName evidence="6">Rieske domain-containing protein</fullName>
    </recommendedName>
</protein>
<name>T0GKD5_9SPHN</name>
<keyword evidence="8" id="KW-1185">Reference proteome</keyword>
<proteinExistence type="predicted"/>
<evidence type="ECO:0000313" key="8">
    <source>
        <dbReference type="Proteomes" id="UP000015525"/>
    </source>
</evidence>
<gene>
    <name evidence="7" type="ORF">L288_14275</name>
</gene>
<dbReference type="SUPFAM" id="SSF55961">
    <property type="entry name" value="Bet v1-like"/>
    <property type="match status" value="1"/>
</dbReference>
<accession>T0GKD5</accession>
<evidence type="ECO:0000259" key="6">
    <source>
        <dbReference type="PROSITE" id="PS51296"/>
    </source>
</evidence>
<dbReference type="AlphaFoldDB" id="T0GKD5"/>
<dbReference type="InterPro" id="IPR044043">
    <property type="entry name" value="VanA_C_cat"/>
</dbReference>
<keyword evidence="2" id="KW-0479">Metal-binding</keyword>
<evidence type="ECO:0000256" key="3">
    <source>
        <dbReference type="ARBA" id="ARBA00023002"/>
    </source>
</evidence>
<dbReference type="GO" id="GO:0051537">
    <property type="term" value="F:2 iron, 2 sulfur cluster binding"/>
    <property type="evidence" value="ECO:0007669"/>
    <property type="project" value="UniProtKB-KW"/>
</dbReference>
<dbReference type="GO" id="GO:0046872">
    <property type="term" value="F:metal ion binding"/>
    <property type="evidence" value="ECO:0007669"/>
    <property type="project" value="UniProtKB-KW"/>
</dbReference>
<dbReference type="Gene3D" id="2.102.10.10">
    <property type="entry name" value="Rieske [2Fe-2S] iron-sulphur domain"/>
    <property type="match status" value="1"/>
</dbReference>
<dbReference type="InterPro" id="IPR036922">
    <property type="entry name" value="Rieske_2Fe-2S_sf"/>
</dbReference>
<keyword evidence="5" id="KW-0411">Iron-sulfur</keyword>
<dbReference type="Pfam" id="PF00355">
    <property type="entry name" value="Rieske"/>
    <property type="match status" value="1"/>
</dbReference>
<dbReference type="PANTHER" id="PTHR21266">
    <property type="entry name" value="IRON-SULFUR DOMAIN CONTAINING PROTEIN"/>
    <property type="match status" value="1"/>
</dbReference>
<evidence type="ECO:0000256" key="1">
    <source>
        <dbReference type="ARBA" id="ARBA00022714"/>
    </source>
</evidence>
<reference evidence="7 8" key="1">
    <citation type="journal article" date="2013" name="Genome Announc.">
        <title>Draft Genome Sequence of Sphingobium quisquiliarum Strain P25T, a Novel Hexachlorocyclohexane (HCH)-Degrading Bacterium Isolated from an HCH Dumpsite.</title>
        <authorList>
            <person name="Kumar Singh A."/>
            <person name="Sangwan N."/>
            <person name="Sharma A."/>
            <person name="Gupta V."/>
            <person name="Khurana J.P."/>
            <person name="Lal R."/>
        </authorList>
    </citation>
    <scope>NUCLEOTIDE SEQUENCE [LARGE SCALE GENOMIC DNA]</scope>
    <source>
        <strain evidence="7 8">P25</strain>
    </source>
</reference>
<keyword evidence="4" id="KW-0408">Iron</keyword>
<dbReference type="Gene3D" id="3.90.380.10">
    <property type="entry name" value="Naphthalene 1,2-dioxygenase Alpha Subunit, Chain A, domain 1"/>
    <property type="match status" value="1"/>
</dbReference>
<dbReference type="Pfam" id="PF19112">
    <property type="entry name" value="VanA_C"/>
    <property type="match status" value="1"/>
</dbReference>
<dbReference type="PANTHER" id="PTHR21266:SF60">
    <property type="entry name" value="3-KETOSTEROID-9-ALPHA-MONOOXYGENASE, OXYGENASE COMPONENT"/>
    <property type="match status" value="1"/>
</dbReference>
<dbReference type="SUPFAM" id="SSF50022">
    <property type="entry name" value="ISP domain"/>
    <property type="match status" value="1"/>
</dbReference>
<dbReference type="EMBL" id="ATHO01000130">
    <property type="protein sequence ID" value="EQB04241.1"/>
    <property type="molecule type" value="Genomic_DNA"/>
</dbReference>
<dbReference type="PROSITE" id="PS51296">
    <property type="entry name" value="RIESKE"/>
    <property type="match status" value="1"/>
</dbReference>
<evidence type="ECO:0000313" key="7">
    <source>
        <dbReference type="EMBL" id="EQB04241.1"/>
    </source>
</evidence>
<evidence type="ECO:0000256" key="5">
    <source>
        <dbReference type="ARBA" id="ARBA00023014"/>
    </source>
</evidence>
<dbReference type="PATRIC" id="fig|1329909.3.peg.2738"/>